<evidence type="ECO:0000313" key="2">
    <source>
        <dbReference type="Proteomes" id="UP000230390"/>
    </source>
</evidence>
<keyword evidence="2" id="KW-1185">Reference proteome</keyword>
<protein>
    <submittedName>
        <fullName evidence="1">Uncharacterized protein</fullName>
    </submittedName>
</protein>
<sequence length="168" mass="19207">MLPNITIRLVNKNSEPTLVITRNDSERLNLIQWPMSQLEPSGYQALCQIVGDRAMRMLAVVQHDEIAKSPRLLPPKLHTETHYGIVDALIQRSYKERTTAYIPAIDRLIEQRADELNESSLPETWPANRDNLIKAFLVDLVPATGPRSHQRPFRFAPPLYLKLKTSTT</sequence>
<dbReference type="AlphaFoldDB" id="A0A2G8TA57"/>
<gene>
    <name evidence="1" type="ORF">CR105_21390</name>
</gene>
<dbReference type="EMBL" id="PDOC01000018">
    <property type="protein sequence ID" value="PIL42921.1"/>
    <property type="molecule type" value="Genomic_DNA"/>
</dbReference>
<accession>A0A2G8TA57</accession>
<organism evidence="1 2">
    <name type="scientific">Massilia eurypsychrophila</name>
    <dbReference type="NCBI Taxonomy" id="1485217"/>
    <lineage>
        <taxon>Bacteria</taxon>
        <taxon>Pseudomonadati</taxon>
        <taxon>Pseudomonadota</taxon>
        <taxon>Betaproteobacteria</taxon>
        <taxon>Burkholderiales</taxon>
        <taxon>Oxalobacteraceae</taxon>
        <taxon>Telluria group</taxon>
        <taxon>Massilia</taxon>
    </lineage>
</organism>
<comment type="caution">
    <text evidence="1">The sequence shown here is derived from an EMBL/GenBank/DDBJ whole genome shotgun (WGS) entry which is preliminary data.</text>
</comment>
<name>A0A2G8TA57_9BURK</name>
<dbReference type="Proteomes" id="UP000230390">
    <property type="component" value="Unassembled WGS sequence"/>
</dbReference>
<evidence type="ECO:0000313" key="1">
    <source>
        <dbReference type="EMBL" id="PIL42921.1"/>
    </source>
</evidence>
<reference evidence="1 2" key="1">
    <citation type="submission" date="2017-10" db="EMBL/GenBank/DDBJ databases">
        <title>Massilia psychrophilum sp. nov., a novel purple-pigmented bacterium isolated from Tianshan glacier, Xinjiang Municipality, China.</title>
        <authorList>
            <person name="Wang H."/>
        </authorList>
    </citation>
    <scope>NUCLEOTIDE SEQUENCE [LARGE SCALE GENOMIC DNA]</scope>
    <source>
        <strain evidence="1 2">JCM 30074</strain>
    </source>
</reference>
<proteinExistence type="predicted"/>